<dbReference type="Proteomes" id="UP001228049">
    <property type="component" value="Unassembled WGS sequence"/>
</dbReference>
<keyword evidence="2" id="KW-1185">Reference proteome</keyword>
<dbReference type="GO" id="GO:0004527">
    <property type="term" value="F:exonuclease activity"/>
    <property type="evidence" value="ECO:0007669"/>
    <property type="project" value="UniProtKB-KW"/>
</dbReference>
<evidence type="ECO:0000313" key="1">
    <source>
        <dbReference type="EMBL" id="KAK1896631.1"/>
    </source>
</evidence>
<keyword evidence="1" id="KW-0540">Nuclease</keyword>
<protein>
    <submittedName>
        <fullName evidence="1">DIS3-like exonuclease 1</fullName>
    </submittedName>
</protein>
<evidence type="ECO:0000313" key="2">
    <source>
        <dbReference type="Proteomes" id="UP001228049"/>
    </source>
</evidence>
<dbReference type="EMBL" id="JASDAP010000009">
    <property type="protein sequence ID" value="KAK1896631.1"/>
    <property type="molecule type" value="Genomic_DNA"/>
</dbReference>
<keyword evidence="1" id="KW-0378">Hydrolase</keyword>
<sequence>MAYPLTDWNTGLFDCCEDTSTCCYGFAAALVWLAQFQGSLERTVVSHYVTCSPPLSQPPAACRCVRLPQRWLYGSAFDTDTVSRVPFVTTSRVPVSPPPVMSVPAGFMVQTGVRH</sequence>
<reference evidence="1" key="1">
    <citation type="submission" date="2023-04" db="EMBL/GenBank/DDBJ databases">
        <title>Chromosome-level genome of Chaenocephalus aceratus.</title>
        <authorList>
            <person name="Park H."/>
        </authorList>
    </citation>
    <scope>NUCLEOTIDE SEQUENCE</scope>
    <source>
        <strain evidence="1">DE</strain>
        <tissue evidence="1">Muscle</tissue>
    </source>
</reference>
<name>A0AAD9FCX2_DISEL</name>
<proteinExistence type="predicted"/>
<accession>A0AAD9FCX2</accession>
<keyword evidence="1" id="KW-0269">Exonuclease</keyword>
<gene>
    <name evidence="1" type="ORF">KUDE01_016174</name>
</gene>
<dbReference type="AlphaFoldDB" id="A0AAD9FCX2"/>
<comment type="caution">
    <text evidence="1">The sequence shown here is derived from an EMBL/GenBank/DDBJ whole genome shotgun (WGS) entry which is preliminary data.</text>
</comment>
<organism evidence="1 2">
    <name type="scientific">Dissostichus eleginoides</name>
    <name type="common">Patagonian toothfish</name>
    <name type="synonym">Dissostichus amissus</name>
    <dbReference type="NCBI Taxonomy" id="100907"/>
    <lineage>
        <taxon>Eukaryota</taxon>
        <taxon>Metazoa</taxon>
        <taxon>Chordata</taxon>
        <taxon>Craniata</taxon>
        <taxon>Vertebrata</taxon>
        <taxon>Euteleostomi</taxon>
        <taxon>Actinopterygii</taxon>
        <taxon>Neopterygii</taxon>
        <taxon>Teleostei</taxon>
        <taxon>Neoteleostei</taxon>
        <taxon>Acanthomorphata</taxon>
        <taxon>Eupercaria</taxon>
        <taxon>Perciformes</taxon>
        <taxon>Notothenioidei</taxon>
        <taxon>Nototheniidae</taxon>
        <taxon>Dissostichus</taxon>
    </lineage>
</organism>